<keyword evidence="2" id="KW-0689">Ribosomal protein</keyword>
<accession>A0AAV0B3B1</accession>
<sequence>RKQCQGSVTFCQQNIFWLSQKPKYPQTSVPHAPKMHVYWTLVQPLNIESAMKKIKDNNPLLLIVDTKVNKKQIAEAVKKLYDVTLLCVSTLIQPNGKINPLCL</sequence>
<keyword evidence="3" id="KW-0687">Ribonucleoprotein</keyword>
<evidence type="ECO:0000256" key="3">
    <source>
        <dbReference type="ARBA" id="ARBA00023274"/>
    </source>
</evidence>
<dbReference type="Pfam" id="PF00276">
    <property type="entry name" value="Ribosomal_L23"/>
    <property type="match status" value="1"/>
</dbReference>
<organism evidence="4 5">
    <name type="scientific">Phakopsora pachyrhizi</name>
    <name type="common">Asian soybean rust disease fungus</name>
    <dbReference type="NCBI Taxonomy" id="170000"/>
    <lineage>
        <taxon>Eukaryota</taxon>
        <taxon>Fungi</taxon>
        <taxon>Dikarya</taxon>
        <taxon>Basidiomycota</taxon>
        <taxon>Pucciniomycotina</taxon>
        <taxon>Pucciniomycetes</taxon>
        <taxon>Pucciniales</taxon>
        <taxon>Phakopsoraceae</taxon>
        <taxon>Phakopsora</taxon>
    </lineage>
</organism>
<proteinExistence type="inferred from homology"/>
<comment type="caution">
    <text evidence="4">The sequence shown here is derived from an EMBL/GenBank/DDBJ whole genome shotgun (WGS) entry which is preliminary data.</text>
</comment>
<evidence type="ECO:0000256" key="1">
    <source>
        <dbReference type="ARBA" id="ARBA00006700"/>
    </source>
</evidence>
<dbReference type="GO" id="GO:1990904">
    <property type="term" value="C:ribonucleoprotein complex"/>
    <property type="evidence" value="ECO:0007669"/>
    <property type="project" value="UniProtKB-KW"/>
</dbReference>
<dbReference type="Proteomes" id="UP001153365">
    <property type="component" value="Unassembled WGS sequence"/>
</dbReference>
<dbReference type="InterPro" id="IPR013025">
    <property type="entry name" value="Ribosomal_uL23-like"/>
</dbReference>
<name>A0AAV0B3B1_PHAPC</name>
<dbReference type="Gene3D" id="3.30.70.330">
    <property type="match status" value="1"/>
</dbReference>
<evidence type="ECO:0000256" key="2">
    <source>
        <dbReference type="ARBA" id="ARBA00022980"/>
    </source>
</evidence>
<dbReference type="EMBL" id="CALTRL010002344">
    <property type="protein sequence ID" value="CAH7675436.1"/>
    <property type="molecule type" value="Genomic_DNA"/>
</dbReference>
<comment type="similarity">
    <text evidence="1">Belongs to the universal ribosomal protein uL23 family.</text>
</comment>
<dbReference type="GO" id="GO:0006412">
    <property type="term" value="P:translation"/>
    <property type="evidence" value="ECO:0007669"/>
    <property type="project" value="InterPro"/>
</dbReference>
<feature type="non-terminal residue" evidence="4">
    <location>
        <position position="1"/>
    </location>
</feature>
<dbReference type="SUPFAM" id="SSF54189">
    <property type="entry name" value="Ribosomal proteins S24e, L23 and L15e"/>
    <property type="match status" value="1"/>
</dbReference>
<reference evidence="4" key="1">
    <citation type="submission" date="2022-06" db="EMBL/GenBank/DDBJ databases">
        <authorList>
            <consortium name="SYNGENTA / RWTH Aachen University"/>
        </authorList>
    </citation>
    <scope>NUCLEOTIDE SEQUENCE</scope>
</reference>
<protein>
    <submittedName>
        <fullName evidence="4">Uncharacterized protein</fullName>
    </submittedName>
</protein>
<evidence type="ECO:0000313" key="5">
    <source>
        <dbReference type="Proteomes" id="UP001153365"/>
    </source>
</evidence>
<dbReference type="GO" id="GO:0005840">
    <property type="term" value="C:ribosome"/>
    <property type="evidence" value="ECO:0007669"/>
    <property type="project" value="UniProtKB-KW"/>
</dbReference>
<dbReference type="InterPro" id="IPR012677">
    <property type="entry name" value="Nucleotide-bd_a/b_plait_sf"/>
</dbReference>
<evidence type="ECO:0000313" key="4">
    <source>
        <dbReference type="EMBL" id="CAH7675436.1"/>
    </source>
</evidence>
<dbReference type="GO" id="GO:0003735">
    <property type="term" value="F:structural constituent of ribosome"/>
    <property type="evidence" value="ECO:0007669"/>
    <property type="project" value="InterPro"/>
</dbReference>
<dbReference type="PANTHER" id="PTHR11620">
    <property type="entry name" value="60S RIBOSOMAL PROTEIN L23A"/>
    <property type="match status" value="1"/>
</dbReference>
<dbReference type="InterPro" id="IPR012678">
    <property type="entry name" value="Ribosomal_uL23/eL15/eS24_sf"/>
</dbReference>
<keyword evidence="5" id="KW-1185">Reference proteome</keyword>
<gene>
    <name evidence="4" type="ORF">PPACK8108_LOCUS10452</name>
</gene>
<dbReference type="AlphaFoldDB" id="A0AAV0B3B1"/>